<protein>
    <submittedName>
        <fullName evidence="3">Peptidoglycan/LPS O-acetylase OafA/YrhL, contains acyltransferase and SGNH-hydrolase domains</fullName>
    </submittedName>
</protein>
<evidence type="ECO:0000259" key="2">
    <source>
        <dbReference type="Pfam" id="PF01757"/>
    </source>
</evidence>
<dbReference type="Proteomes" id="UP000198942">
    <property type="component" value="Unassembled WGS sequence"/>
</dbReference>
<keyword evidence="4" id="KW-1185">Reference proteome</keyword>
<keyword evidence="3" id="KW-0378">Hydrolase</keyword>
<dbReference type="GO" id="GO:0016020">
    <property type="term" value="C:membrane"/>
    <property type="evidence" value="ECO:0007669"/>
    <property type="project" value="TreeGrafter"/>
</dbReference>
<dbReference type="Pfam" id="PF01757">
    <property type="entry name" value="Acyl_transf_3"/>
    <property type="match status" value="1"/>
</dbReference>
<dbReference type="STRING" id="551995.SAMN05192574_106110"/>
<dbReference type="InterPro" id="IPR002656">
    <property type="entry name" value="Acyl_transf_3_dom"/>
</dbReference>
<keyword evidence="1" id="KW-1133">Transmembrane helix</keyword>
<evidence type="ECO:0000256" key="1">
    <source>
        <dbReference type="SAM" id="Phobius"/>
    </source>
</evidence>
<accession>A0A1H8MVN1</accession>
<feature type="transmembrane region" description="Helical" evidence="1">
    <location>
        <begin position="86"/>
        <end position="111"/>
    </location>
</feature>
<keyword evidence="3" id="KW-0808">Transferase</keyword>
<feature type="transmembrane region" description="Helical" evidence="1">
    <location>
        <begin position="208"/>
        <end position="230"/>
    </location>
</feature>
<dbReference type="GO" id="GO:0000271">
    <property type="term" value="P:polysaccharide biosynthetic process"/>
    <property type="evidence" value="ECO:0007669"/>
    <property type="project" value="TreeGrafter"/>
</dbReference>
<dbReference type="AlphaFoldDB" id="A0A1H8MVN1"/>
<dbReference type="InterPro" id="IPR050879">
    <property type="entry name" value="Acyltransferase_3"/>
</dbReference>
<dbReference type="EMBL" id="FOCL01000006">
    <property type="protein sequence ID" value="SEO21445.1"/>
    <property type="molecule type" value="Genomic_DNA"/>
</dbReference>
<reference evidence="4" key="1">
    <citation type="submission" date="2016-10" db="EMBL/GenBank/DDBJ databases">
        <authorList>
            <person name="Varghese N."/>
            <person name="Submissions S."/>
        </authorList>
    </citation>
    <scope>NUCLEOTIDE SEQUENCE [LARGE SCALE GENOMIC DNA]</scope>
    <source>
        <strain evidence="4">Gh-48</strain>
    </source>
</reference>
<feature type="transmembrane region" description="Helical" evidence="1">
    <location>
        <begin position="168"/>
        <end position="201"/>
    </location>
</feature>
<dbReference type="GO" id="GO:0016787">
    <property type="term" value="F:hydrolase activity"/>
    <property type="evidence" value="ECO:0007669"/>
    <property type="project" value="UniProtKB-KW"/>
</dbReference>
<dbReference type="GO" id="GO:0016747">
    <property type="term" value="F:acyltransferase activity, transferring groups other than amino-acyl groups"/>
    <property type="evidence" value="ECO:0007669"/>
    <property type="project" value="InterPro"/>
</dbReference>
<dbReference type="PANTHER" id="PTHR23028">
    <property type="entry name" value="ACETYLTRANSFERASE"/>
    <property type="match status" value="1"/>
</dbReference>
<name>A0A1H8MVN1_9SPHI</name>
<dbReference type="PANTHER" id="PTHR23028:SF131">
    <property type="entry name" value="BLR2367 PROTEIN"/>
    <property type="match status" value="1"/>
</dbReference>
<gene>
    <name evidence="3" type="ORF">SAMN05192574_106110</name>
</gene>
<feature type="transmembrane region" description="Helical" evidence="1">
    <location>
        <begin position="242"/>
        <end position="262"/>
    </location>
</feature>
<keyword evidence="3" id="KW-0012">Acyltransferase</keyword>
<evidence type="ECO:0000313" key="4">
    <source>
        <dbReference type="Proteomes" id="UP000198942"/>
    </source>
</evidence>
<keyword evidence="1" id="KW-0472">Membrane</keyword>
<feature type="transmembrane region" description="Helical" evidence="1">
    <location>
        <begin position="117"/>
        <end position="133"/>
    </location>
</feature>
<proteinExistence type="predicted"/>
<organism evidence="3 4">
    <name type="scientific">Mucilaginibacter gossypiicola</name>
    <dbReference type="NCBI Taxonomy" id="551995"/>
    <lineage>
        <taxon>Bacteria</taxon>
        <taxon>Pseudomonadati</taxon>
        <taxon>Bacteroidota</taxon>
        <taxon>Sphingobacteriia</taxon>
        <taxon>Sphingobacteriales</taxon>
        <taxon>Sphingobacteriaceae</taxon>
        <taxon>Mucilaginibacter</taxon>
    </lineage>
</organism>
<feature type="transmembrane region" description="Helical" evidence="1">
    <location>
        <begin position="47"/>
        <end position="65"/>
    </location>
</feature>
<sequence>MSGQLGVSIFFVISGFVLPYSISKINYTIAGFPNFMLKRLLRIEPPYWATIALLFIVGIVPWQSFDIRQLAVNIFHIAPLFKNYNWYSPIFWTLSIEFQYYILLGLFFSPLMRCKPAVSILIICGISVISVLAKLNIRDLVFTHWYDFAAGYIAFMCMTNKIRTQTAIIYLAAFCAIVVWGVSIITGTLPFITVVIILFFNKKPYKPFLFLGNVSYSLYLTHTVVIFFFLKFAKAYLSNQVVLFTLAILFCVCFAALFYTIIEKPVLRRSKKLQ</sequence>
<keyword evidence="1" id="KW-0812">Transmembrane</keyword>
<feature type="domain" description="Acyltransferase 3" evidence="2">
    <location>
        <begin position="2"/>
        <end position="259"/>
    </location>
</feature>
<evidence type="ECO:0000313" key="3">
    <source>
        <dbReference type="EMBL" id="SEO21445.1"/>
    </source>
</evidence>